<proteinExistence type="predicted"/>
<evidence type="ECO:0000313" key="1">
    <source>
        <dbReference type="EMBL" id="PCH44988.1"/>
    </source>
</evidence>
<sequence>MSELARLVDVFASGQHTIYDRICERLTPVSLIRMRRVSRTTYQAVQDFSYRAFDVNRRLSRFFSDPFAFRSLQARTATLISGSFALQFFDRTFYPEADLDLVAAVYTFVRPSDDNESQKVKLQVIVPTVSPFECVITFHSTCVMNAISYNAAYSLYPYATFEQRQSLATNPKDRKRAAFRKYAARGWKILSSLSPLLVPSALSDRFFVDQSRGVVDKHSWVMPLNTDGVTGPEPLSPSSTPLTWDPVAECSWVLRSIRGEILEAHMTYFITSSRILKYRYTAADEDCDIYDGYRGMLIRFLTSQERLETRKLHSTGEQPGGEIWTWYVPISRHLRMTH</sequence>
<dbReference type="STRING" id="742152.A0A2H3K488"/>
<dbReference type="EMBL" id="KB468168">
    <property type="protein sequence ID" value="PCH44988.1"/>
    <property type="molecule type" value="Genomic_DNA"/>
</dbReference>
<evidence type="ECO:0008006" key="3">
    <source>
        <dbReference type="Google" id="ProtNLM"/>
    </source>
</evidence>
<keyword evidence="2" id="KW-1185">Reference proteome</keyword>
<dbReference type="OMA" id="TIYDRIC"/>
<name>A0A2H3K488_WOLCO</name>
<dbReference type="Proteomes" id="UP000218811">
    <property type="component" value="Unassembled WGS sequence"/>
</dbReference>
<accession>A0A2H3K488</accession>
<dbReference type="OrthoDB" id="2803201at2759"/>
<dbReference type="AlphaFoldDB" id="A0A2H3K488"/>
<protein>
    <recommendedName>
        <fullName evidence="3">F-box domain-containing protein</fullName>
    </recommendedName>
</protein>
<evidence type="ECO:0000313" key="2">
    <source>
        <dbReference type="Proteomes" id="UP000218811"/>
    </source>
</evidence>
<gene>
    <name evidence="1" type="ORF">WOLCODRAFT_91093</name>
</gene>
<reference evidence="1 2" key="1">
    <citation type="journal article" date="2012" name="Science">
        <title>The Paleozoic origin of enzymatic lignin decomposition reconstructed from 31 fungal genomes.</title>
        <authorList>
            <person name="Floudas D."/>
            <person name="Binder M."/>
            <person name="Riley R."/>
            <person name="Barry K."/>
            <person name="Blanchette R.A."/>
            <person name="Henrissat B."/>
            <person name="Martinez A.T."/>
            <person name="Otillar R."/>
            <person name="Spatafora J.W."/>
            <person name="Yadav J.S."/>
            <person name="Aerts A."/>
            <person name="Benoit I."/>
            <person name="Boyd A."/>
            <person name="Carlson A."/>
            <person name="Copeland A."/>
            <person name="Coutinho P.M."/>
            <person name="de Vries R.P."/>
            <person name="Ferreira P."/>
            <person name="Findley K."/>
            <person name="Foster B."/>
            <person name="Gaskell J."/>
            <person name="Glotzer D."/>
            <person name="Gorecki P."/>
            <person name="Heitman J."/>
            <person name="Hesse C."/>
            <person name="Hori C."/>
            <person name="Igarashi K."/>
            <person name="Jurgens J.A."/>
            <person name="Kallen N."/>
            <person name="Kersten P."/>
            <person name="Kohler A."/>
            <person name="Kuees U."/>
            <person name="Kumar T.K.A."/>
            <person name="Kuo A."/>
            <person name="LaButti K."/>
            <person name="Larrondo L.F."/>
            <person name="Lindquist E."/>
            <person name="Ling A."/>
            <person name="Lombard V."/>
            <person name="Lucas S."/>
            <person name="Lundell T."/>
            <person name="Martin R."/>
            <person name="McLaughlin D.J."/>
            <person name="Morgenstern I."/>
            <person name="Morin E."/>
            <person name="Murat C."/>
            <person name="Nagy L.G."/>
            <person name="Nolan M."/>
            <person name="Ohm R.A."/>
            <person name="Patyshakuliyeva A."/>
            <person name="Rokas A."/>
            <person name="Ruiz-Duenas F.J."/>
            <person name="Sabat G."/>
            <person name="Salamov A."/>
            <person name="Samejima M."/>
            <person name="Schmutz J."/>
            <person name="Slot J.C."/>
            <person name="St John F."/>
            <person name="Stenlid J."/>
            <person name="Sun H."/>
            <person name="Sun S."/>
            <person name="Syed K."/>
            <person name="Tsang A."/>
            <person name="Wiebenga A."/>
            <person name="Young D."/>
            <person name="Pisabarro A."/>
            <person name="Eastwood D.C."/>
            <person name="Martin F."/>
            <person name="Cullen D."/>
            <person name="Grigoriev I.V."/>
            <person name="Hibbett D.S."/>
        </authorList>
    </citation>
    <scope>NUCLEOTIDE SEQUENCE [LARGE SCALE GENOMIC DNA]</scope>
    <source>
        <strain evidence="1 2">MD-104</strain>
    </source>
</reference>
<organism evidence="1 2">
    <name type="scientific">Wolfiporia cocos (strain MD-104)</name>
    <name type="common">Brown rot fungus</name>
    <dbReference type="NCBI Taxonomy" id="742152"/>
    <lineage>
        <taxon>Eukaryota</taxon>
        <taxon>Fungi</taxon>
        <taxon>Dikarya</taxon>
        <taxon>Basidiomycota</taxon>
        <taxon>Agaricomycotina</taxon>
        <taxon>Agaricomycetes</taxon>
        <taxon>Polyporales</taxon>
        <taxon>Phaeolaceae</taxon>
        <taxon>Wolfiporia</taxon>
    </lineage>
</organism>